<evidence type="ECO:0000259" key="2">
    <source>
        <dbReference type="PROSITE" id="PS50943"/>
    </source>
</evidence>
<dbReference type="PANTHER" id="PTHR46558">
    <property type="entry name" value="TRACRIPTIONAL REGULATORY PROTEIN-RELATED-RELATED"/>
    <property type="match status" value="1"/>
</dbReference>
<dbReference type="AlphaFoldDB" id="A0A0E2UER4"/>
<keyword evidence="1" id="KW-0238">DNA-binding</keyword>
<dbReference type="GO" id="GO:0003677">
    <property type="term" value="F:DNA binding"/>
    <property type="evidence" value="ECO:0007669"/>
    <property type="project" value="UniProtKB-KW"/>
</dbReference>
<protein>
    <submittedName>
        <fullName evidence="3">Helix-turn-helix transcriptional regulator</fullName>
    </submittedName>
</protein>
<dbReference type="InterPro" id="IPR001387">
    <property type="entry name" value="Cro/C1-type_HTH"/>
</dbReference>
<organism evidence="4 5">
    <name type="scientific">Streptococcus parauberis</name>
    <dbReference type="NCBI Taxonomy" id="1348"/>
    <lineage>
        <taxon>Bacteria</taxon>
        <taxon>Bacillati</taxon>
        <taxon>Bacillota</taxon>
        <taxon>Bacilli</taxon>
        <taxon>Lactobacillales</taxon>
        <taxon>Streptococcaceae</taxon>
        <taxon>Streptococcus</taxon>
    </lineage>
</organism>
<sequence>MKNNLQELRKEGKISQSDLAEQVGVTRQTIISLEKGRYNASLELAFKLSKYFHVGIEDIFVYEEEGLEND</sequence>
<dbReference type="EMBL" id="JARQAG010000008">
    <property type="protein sequence ID" value="MDT2731907.1"/>
    <property type="molecule type" value="Genomic_DNA"/>
</dbReference>
<dbReference type="Proteomes" id="UP000217465">
    <property type="component" value="Unassembled WGS sequence"/>
</dbReference>
<comment type="caution">
    <text evidence="4">The sequence shown here is derived from an EMBL/GenBank/DDBJ whole genome shotgun (WGS) entry which is preliminary data.</text>
</comment>
<dbReference type="CDD" id="cd00093">
    <property type="entry name" value="HTH_XRE"/>
    <property type="match status" value="1"/>
</dbReference>
<evidence type="ECO:0000313" key="5">
    <source>
        <dbReference type="Proteomes" id="UP000217465"/>
    </source>
</evidence>
<reference evidence="4 5" key="1">
    <citation type="submission" date="2016-06" db="EMBL/GenBank/DDBJ databases">
        <authorList>
            <person name="Haines A.N."/>
            <person name="Council K.R."/>
        </authorList>
    </citation>
    <scope>NUCLEOTIDE SEQUENCE [LARGE SCALE GENOMIC DNA]</scope>
    <source>
        <strain evidence="4 5">SP158-29</strain>
    </source>
</reference>
<dbReference type="SMART" id="SM00530">
    <property type="entry name" value="HTH_XRE"/>
    <property type="match status" value="1"/>
</dbReference>
<feature type="domain" description="HTH cro/C1-type" evidence="2">
    <location>
        <begin position="5"/>
        <end position="59"/>
    </location>
</feature>
<gene>
    <name evidence="4" type="ORF">A9Y57_02058</name>
    <name evidence="3" type="ORF">P7G31_06560</name>
</gene>
<evidence type="ECO:0000256" key="1">
    <source>
        <dbReference type="ARBA" id="ARBA00023125"/>
    </source>
</evidence>
<dbReference type="OrthoDB" id="6386941at2"/>
<dbReference type="EMBL" id="NSGR01000010">
    <property type="protein sequence ID" value="PCH10768.1"/>
    <property type="molecule type" value="Genomic_DNA"/>
</dbReference>
<evidence type="ECO:0000313" key="4">
    <source>
        <dbReference type="EMBL" id="PCH10768.1"/>
    </source>
</evidence>
<dbReference type="Pfam" id="PF01381">
    <property type="entry name" value="HTH_3"/>
    <property type="match status" value="1"/>
</dbReference>
<dbReference type="Gene3D" id="1.10.260.40">
    <property type="entry name" value="lambda repressor-like DNA-binding domains"/>
    <property type="match status" value="1"/>
</dbReference>
<name>A0A0E2UER4_9STRE</name>
<dbReference type="PROSITE" id="PS50943">
    <property type="entry name" value="HTH_CROC1"/>
    <property type="match status" value="1"/>
</dbReference>
<dbReference type="RefSeq" id="WP_003108636.1">
    <property type="nucleotide sequence ID" value="NZ_BAWT01000004.1"/>
</dbReference>
<proteinExistence type="predicted"/>
<dbReference type="SUPFAM" id="SSF47413">
    <property type="entry name" value="lambda repressor-like DNA-binding domains"/>
    <property type="match status" value="1"/>
</dbReference>
<dbReference type="Proteomes" id="UP001180515">
    <property type="component" value="Unassembled WGS sequence"/>
</dbReference>
<evidence type="ECO:0000313" key="3">
    <source>
        <dbReference type="EMBL" id="MDT2731907.1"/>
    </source>
</evidence>
<dbReference type="PANTHER" id="PTHR46558:SF4">
    <property type="entry name" value="DNA-BIDING PHAGE PROTEIN"/>
    <property type="match status" value="1"/>
</dbReference>
<accession>A0A0E2UER4</accession>
<dbReference type="InterPro" id="IPR010982">
    <property type="entry name" value="Lambda_DNA-bd_dom_sf"/>
</dbReference>
<reference evidence="3" key="2">
    <citation type="submission" date="2023-03" db="EMBL/GenBank/DDBJ databases">
        <authorList>
            <person name="Shen W."/>
            <person name="Cai J."/>
        </authorList>
    </citation>
    <scope>NUCLEOTIDE SEQUENCE</scope>
    <source>
        <strain evidence="3">P82-2</strain>
    </source>
</reference>